<comment type="caution">
    <text evidence="1">The sequence shown here is derived from an EMBL/GenBank/DDBJ whole genome shotgun (WGS) entry which is preliminary data.</text>
</comment>
<dbReference type="EMBL" id="CM051397">
    <property type="protein sequence ID" value="KAJ4719875.1"/>
    <property type="molecule type" value="Genomic_DNA"/>
</dbReference>
<gene>
    <name evidence="1" type="ORF">OWV82_007790</name>
</gene>
<reference evidence="1 2" key="1">
    <citation type="journal article" date="2023" name="Science">
        <title>Complex scaffold remodeling in plant triterpene biosynthesis.</title>
        <authorList>
            <person name="De La Pena R."/>
            <person name="Hodgson H."/>
            <person name="Liu J.C."/>
            <person name="Stephenson M.J."/>
            <person name="Martin A.C."/>
            <person name="Owen C."/>
            <person name="Harkess A."/>
            <person name="Leebens-Mack J."/>
            <person name="Jimenez L.E."/>
            <person name="Osbourn A."/>
            <person name="Sattely E.S."/>
        </authorList>
    </citation>
    <scope>NUCLEOTIDE SEQUENCE [LARGE SCALE GENOMIC DNA]</scope>
    <source>
        <strain evidence="2">cv. JPN11</strain>
        <tissue evidence="1">Leaf</tissue>
    </source>
</reference>
<organism evidence="1 2">
    <name type="scientific">Melia azedarach</name>
    <name type="common">Chinaberry tree</name>
    <dbReference type="NCBI Taxonomy" id="155640"/>
    <lineage>
        <taxon>Eukaryota</taxon>
        <taxon>Viridiplantae</taxon>
        <taxon>Streptophyta</taxon>
        <taxon>Embryophyta</taxon>
        <taxon>Tracheophyta</taxon>
        <taxon>Spermatophyta</taxon>
        <taxon>Magnoliopsida</taxon>
        <taxon>eudicotyledons</taxon>
        <taxon>Gunneridae</taxon>
        <taxon>Pentapetalae</taxon>
        <taxon>rosids</taxon>
        <taxon>malvids</taxon>
        <taxon>Sapindales</taxon>
        <taxon>Meliaceae</taxon>
        <taxon>Melia</taxon>
    </lineage>
</organism>
<dbReference type="Proteomes" id="UP001164539">
    <property type="component" value="Chromosome 4"/>
</dbReference>
<sequence>MASSINSLLFIAVLFAAAAISTTVGSGAAPAPAGDRVLAGGISEATLLQLQQEGKLPKGLWKRMHRDPQLKQAIEANAPLPAKYDPVLSELLGRPAGRVQPPESSAEAGKDEKAKSSGGGWFSWLW</sequence>
<name>A0ACC1Y7Y2_MELAZ</name>
<protein>
    <submittedName>
        <fullName evidence="1">Uncharacterized protein</fullName>
    </submittedName>
</protein>
<evidence type="ECO:0000313" key="1">
    <source>
        <dbReference type="EMBL" id="KAJ4719875.1"/>
    </source>
</evidence>
<evidence type="ECO:0000313" key="2">
    <source>
        <dbReference type="Proteomes" id="UP001164539"/>
    </source>
</evidence>
<proteinExistence type="predicted"/>
<keyword evidence="2" id="KW-1185">Reference proteome</keyword>
<accession>A0ACC1Y7Y2</accession>